<accession>A0A956NGN6</accession>
<dbReference type="Pfam" id="PF07452">
    <property type="entry name" value="CHRD"/>
    <property type="match status" value="6"/>
</dbReference>
<sequence>MHVFSLSRIRLWLLVLLFGMVPGAAWAQAYFVAQLSGNQENPPVAGSGSGTAAFTLIGSDLYYSLTVQGLTGPITAAHIHSGARGVNGGVVVSLGGDFIDPPSGVGTTASGHVSGLTAAQVTDLLSGVYYVNVHTAANPGGEVRGQLDLAAGTHLTADLSGADENPPVAGAGRGTAALTLTDEGLMVDLTVTGLTGALTAAHFHGGDIGVNGGVVFDLTSSFTGNHARAFWRRGAAAPNLTPALVQELLAGRLYINVHTAANPGGEVRGQVQCSSGFGLSAKIDGGQEVPPVGGPGEGSAAFTLTPSGLVYDLTVTGLSGAITAAHFHRAPAGTNGSVVRDIGSSFVGNTASGVWTPQDSQPLTPALMCEILAGNIYVNVHTAANPAGEARGQLLLNTDRTSMTATLRGTEEEPPNATAGTGTGTFRIGPAGVEFDISVEGLTGAITAAHIHNAAIGTNGGVVFDLGPFFGGTPHARGTWAAPTLAQVKNLLRGDCYVNVHTAANPGGEIRGQILLSSGAGMVFPLTGDQEEPPVASAGVGTGSATLTTQGLVLNATVDGLTGVFTASHFHSGETGVNGGVVRDLSPAFAGGHAEDVWSPADSSPLTNALAQSLLTGGIYANVHSTTNPAGEIRGQVYMADGFFADTQLNGGSEVPPVATPALGTGAFRASEGALVYDVTYDGLEGAFNASHFHRGSTGVNGPVLFNITGTFVGGTAKGVWGAVSGTALTASDVCDYLGDALYVNVHSTTAPAGEIRGDLGDLTPADAPMAEATRPRLDLQAWPNPTSGASRVRFDLPRSADVTLTLHTVDGAKVATVYRGTLDAGVQEVDVDGRALPVGLYFLRAETSQGTRSIKWIRVD</sequence>
<dbReference type="PANTHER" id="PTHR46526">
    <property type="entry name" value="CHORDIN"/>
    <property type="match status" value="1"/>
</dbReference>
<comment type="caution">
    <text evidence="2">The sequence shown here is derived from an EMBL/GenBank/DDBJ whole genome shotgun (WGS) entry which is preliminary data.</text>
</comment>
<reference evidence="2" key="2">
    <citation type="journal article" date="2021" name="Microbiome">
        <title>Successional dynamics and alternative stable states in a saline activated sludge microbial community over 9 years.</title>
        <authorList>
            <person name="Wang Y."/>
            <person name="Ye J."/>
            <person name="Ju F."/>
            <person name="Liu L."/>
            <person name="Boyd J.A."/>
            <person name="Deng Y."/>
            <person name="Parks D.H."/>
            <person name="Jiang X."/>
            <person name="Yin X."/>
            <person name="Woodcroft B.J."/>
            <person name="Tyson G.W."/>
            <person name="Hugenholtz P."/>
            <person name="Polz M.F."/>
            <person name="Zhang T."/>
        </authorList>
    </citation>
    <scope>NUCLEOTIDE SEQUENCE</scope>
    <source>
        <strain evidence="2">HKST-UBA02</strain>
    </source>
</reference>
<dbReference type="AlphaFoldDB" id="A0A956NGN6"/>
<proteinExistence type="predicted"/>
<feature type="domain" description="CHRD" evidence="1">
    <location>
        <begin position="399"/>
        <end position="519"/>
    </location>
</feature>
<name>A0A956NGN6_UNCEI</name>
<dbReference type="PROSITE" id="PS50933">
    <property type="entry name" value="CHRD"/>
    <property type="match status" value="3"/>
</dbReference>
<organism evidence="2 3">
    <name type="scientific">Eiseniibacteriota bacterium</name>
    <dbReference type="NCBI Taxonomy" id="2212470"/>
    <lineage>
        <taxon>Bacteria</taxon>
        <taxon>Candidatus Eiseniibacteriota</taxon>
    </lineage>
</organism>
<gene>
    <name evidence="2" type="ORF">KDA27_12415</name>
</gene>
<feature type="domain" description="CHRD" evidence="1">
    <location>
        <begin position="27"/>
        <end position="152"/>
    </location>
</feature>
<dbReference type="InterPro" id="IPR010895">
    <property type="entry name" value="CHRD"/>
</dbReference>
<evidence type="ECO:0000313" key="3">
    <source>
        <dbReference type="Proteomes" id="UP000739538"/>
    </source>
</evidence>
<dbReference type="GO" id="GO:0005615">
    <property type="term" value="C:extracellular space"/>
    <property type="evidence" value="ECO:0007669"/>
    <property type="project" value="TreeGrafter"/>
</dbReference>
<dbReference type="NCBIfam" id="TIGR04183">
    <property type="entry name" value="Por_Secre_tail"/>
    <property type="match status" value="1"/>
</dbReference>
<evidence type="ECO:0000313" key="2">
    <source>
        <dbReference type="EMBL" id="MCA9756599.1"/>
    </source>
</evidence>
<evidence type="ECO:0000259" key="1">
    <source>
        <dbReference type="PROSITE" id="PS50933"/>
    </source>
</evidence>
<dbReference type="EMBL" id="JAGQHS010000059">
    <property type="protein sequence ID" value="MCA9756599.1"/>
    <property type="molecule type" value="Genomic_DNA"/>
</dbReference>
<dbReference type="InterPro" id="IPR026444">
    <property type="entry name" value="Secre_tail"/>
</dbReference>
<reference evidence="2" key="1">
    <citation type="submission" date="2020-04" db="EMBL/GenBank/DDBJ databases">
        <authorList>
            <person name="Zhang T."/>
        </authorList>
    </citation>
    <scope>NUCLEOTIDE SEQUENCE</scope>
    <source>
        <strain evidence="2">HKST-UBA02</strain>
    </source>
</reference>
<feature type="domain" description="CHRD" evidence="1">
    <location>
        <begin position="155"/>
        <end position="276"/>
    </location>
</feature>
<dbReference type="GO" id="GO:0036122">
    <property type="term" value="F:BMP binding"/>
    <property type="evidence" value="ECO:0007669"/>
    <property type="project" value="TreeGrafter"/>
</dbReference>
<dbReference type="InterPro" id="IPR052278">
    <property type="entry name" value="Chordin-like_regulators"/>
</dbReference>
<dbReference type="Proteomes" id="UP000739538">
    <property type="component" value="Unassembled WGS sequence"/>
</dbReference>
<dbReference type="SMART" id="SM00754">
    <property type="entry name" value="CHRD"/>
    <property type="match status" value="6"/>
</dbReference>
<protein>
    <submittedName>
        <fullName evidence="2">CHRD domain-containing protein</fullName>
    </submittedName>
</protein>
<dbReference type="PANTHER" id="PTHR46526:SF1">
    <property type="entry name" value="CHORDIN"/>
    <property type="match status" value="1"/>
</dbReference>